<accession>A0ABS1T682</accession>
<dbReference type="Proteomes" id="UP000632377">
    <property type="component" value="Unassembled WGS sequence"/>
</dbReference>
<dbReference type="RefSeq" id="WP_202746899.1">
    <property type="nucleotide sequence ID" value="NZ_JAESWC010000001.1"/>
</dbReference>
<reference evidence="1 2" key="1">
    <citation type="submission" date="2021-01" db="EMBL/GenBank/DDBJ databases">
        <title>Genome public.</title>
        <authorList>
            <person name="Liu C."/>
            <person name="Sun Q."/>
        </authorList>
    </citation>
    <scope>NUCLEOTIDE SEQUENCE [LARGE SCALE GENOMIC DNA]</scope>
    <source>
        <strain evidence="1 2">YIM B02515</strain>
    </source>
</reference>
<protein>
    <submittedName>
        <fullName evidence="1">Uncharacterized protein</fullName>
    </submittedName>
</protein>
<keyword evidence="2" id="KW-1185">Reference proteome</keyword>
<comment type="caution">
    <text evidence="1">The sequence shown here is derived from an EMBL/GenBank/DDBJ whole genome shotgun (WGS) entry which is preliminary data.</text>
</comment>
<gene>
    <name evidence="1" type="ORF">JK636_00615</name>
</gene>
<sequence length="203" mass="24033">MWALGSYERLVYEIKRRENPDLPVTFGLLIADFDQRKCKEYILNYIDVFNYKSGEYINFYLPGYMEEGMYESKKKITIKGKDYYFKREIFLEFLMKLEQDFDIDFPYNPVLILLEYDRGHFKMSKRIVIELDANGAQIERTGDFFEQIFSIARRVVSLEDVSEALVAKQLKGGLLDTIFGMVDNSYLSAIYNKHGECKKYKLK</sequence>
<evidence type="ECO:0000313" key="2">
    <source>
        <dbReference type="Proteomes" id="UP000632377"/>
    </source>
</evidence>
<organism evidence="1 2">
    <name type="scientific">Clostridium rhizosphaerae</name>
    <dbReference type="NCBI Taxonomy" id="2803861"/>
    <lineage>
        <taxon>Bacteria</taxon>
        <taxon>Bacillati</taxon>
        <taxon>Bacillota</taxon>
        <taxon>Clostridia</taxon>
        <taxon>Eubacteriales</taxon>
        <taxon>Clostridiaceae</taxon>
        <taxon>Clostridium</taxon>
    </lineage>
</organism>
<name>A0ABS1T682_9CLOT</name>
<dbReference type="EMBL" id="JAESWC010000001">
    <property type="protein sequence ID" value="MBL4934252.1"/>
    <property type="molecule type" value="Genomic_DNA"/>
</dbReference>
<proteinExistence type="predicted"/>
<evidence type="ECO:0000313" key="1">
    <source>
        <dbReference type="EMBL" id="MBL4934252.1"/>
    </source>
</evidence>